<dbReference type="PANTHER" id="PTHR33525">
    <property type="match status" value="1"/>
</dbReference>
<dbReference type="RefSeq" id="WP_326125180.1">
    <property type="nucleotide sequence ID" value="NZ_JARSFG010000038.1"/>
</dbReference>
<dbReference type="Pfam" id="PF08668">
    <property type="entry name" value="HDOD"/>
    <property type="match status" value="1"/>
</dbReference>
<gene>
    <name evidence="3" type="ORF">P9B03_19615</name>
</gene>
<feature type="domain" description="HDOD" evidence="2">
    <location>
        <begin position="205"/>
        <end position="395"/>
    </location>
</feature>
<dbReference type="PROSITE" id="PS50883">
    <property type="entry name" value="EAL"/>
    <property type="match status" value="1"/>
</dbReference>
<dbReference type="EMBL" id="JARSFG010000038">
    <property type="protein sequence ID" value="MEC1180674.1"/>
    <property type="molecule type" value="Genomic_DNA"/>
</dbReference>
<evidence type="ECO:0000259" key="1">
    <source>
        <dbReference type="PROSITE" id="PS50883"/>
    </source>
</evidence>
<dbReference type="Gene3D" id="1.10.3210.10">
    <property type="entry name" value="Hypothetical protein af1432"/>
    <property type="match status" value="1"/>
</dbReference>
<reference evidence="3 4" key="1">
    <citation type="submission" date="2023-03" db="EMBL/GenBank/DDBJ databases">
        <title>Bacillus Genome Sequencing.</title>
        <authorList>
            <person name="Dunlap C."/>
        </authorList>
    </citation>
    <scope>NUCLEOTIDE SEQUENCE [LARGE SCALE GENOMIC DNA]</scope>
    <source>
        <strain evidence="3 4">B-59205</strain>
    </source>
</reference>
<dbReference type="InterPro" id="IPR052340">
    <property type="entry name" value="RNase_Y/CdgJ"/>
</dbReference>
<protein>
    <submittedName>
        <fullName evidence="3">HDOD domain-containing protein</fullName>
    </submittedName>
</protein>
<comment type="caution">
    <text evidence="3">The sequence shown here is derived from an EMBL/GenBank/DDBJ whole genome shotgun (WGS) entry which is preliminary data.</text>
</comment>
<dbReference type="InterPro" id="IPR001633">
    <property type="entry name" value="EAL_dom"/>
</dbReference>
<dbReference type="Proteomes" id="UP001344888">
    <property type="component" value="Unassembled WGS sequence"/>
</dbReference>
<sequence length="412" mass="47920">MEVFIARQPIFNEKEQIVSYELLYRNRDMNAFPSEGVEADAATIDVIINSFLAIGIDKITNGAPAFINFTEKLLFSPLIDYISPKEVVIEVLEDVNITPKLVRRVQELKEKGFKIALDDFILQDKVTVYDELFNYVDYIKVDFLSTPIVKRMEIENKVKSKFPHIQLLAEKVETRNQYEVAIHSGYVLFQGYFFEKPQIMRAIDIPANIINYFQIISILKDEEPDINILAENIEREISISYKLLQLINSSKNRRKSKVRSIKQAIILLGLSELRKLVYLLAMRELNNYEKTDVFNELVAASLFRAKACEKVAKLNYKKNFSEYFLIGLLSLIDALLKRPMYVILRKMPLSEEIVQTINGVETEMTPYLQFSEALYKLDWDKLTELSLQLGLDQEMVFQIYDEAEQWAREVIS</sequence>
<organism evidence="3 4">
    <name type="scientific">Metasolibacillus meyeri</name>
    <dbReference type="NCBI Taxonomy" id="1071052"/>
    <lineage>
        <taxon>Bacteria</taxon>
        <taxon>Bacillati</taxon>
        <taxon>Bacillota</taxon>
        <taxon>Bacilli</taxon>
        <taxon>Bacillales</taxon>
        <taxon>Caryophanaceae</taxon>
        <taxon>Metasolibacillus</taxon>
    </lineage>
</organism>
<dbReference type="PIRSF" id="PIRSF003180">
    <property type="entry name" value="DiGMPpdiest_YuxH"/>
    <property type="match status" value="1"/>
</dbReference>
<dbReference type="InterPro" id="IPR013976">
    <property type="entry name" value="HDOD"/>
</dbReference>
<dbReference type="SUPFAM" id="SSF109604">
    <property type="entry name" value="HD-domain/PDEase-like"/>
    <property type="match status" value="1"/>
</dbReference>
<dbReference type="SMART" id="SM00052">
    <property type="entry name" value="EAL"/>
    <property type="match status" value="1"/>
</dbReference>
<dbReference type="InterPro" id="IPR035919">
    <property type="entry name" value="EAL_sf"/>
</dbReference>
<name>A0AAW9NX61_9BACL</name>
<evidence type="ECO:0000313" key="4">
    <source>
        <dbReference type="Proteomes" id="UP001344888"/>
    </source>
</evidence>
<dbReference type="AlphaFoldDB" id="A0AAW9NX61"/>
<evidence type="ECO:0000259" key="2">
    <source>
        <dbReference type="PROSITE" id="PS51833"/>
    </source>
</evidence>
<dbReference type="PANTHER" id="PTHR33525:SF4">
    <property type="entry name" value="CYCLIC DI-GMP PHOSPHODIESTERASE CDGJ"/>
    <property type="match status" value="1"/>
</dbReference>
<proteinExistence type="predicted"/>
<dbReference type="PROSITE" id="PS51833">
    <property type="entry name" value="HDOD"/>
    <property type="match status" value="1"/>
</dbReference>
<dbReference type="SUPFAM" id="SSF141868">
    <property type="entry name" value="EAL domain-like"/>
    <property type="match status" value="1"/>
</dbReference>
<accession>A0AAW9NX61</accession>
<keyword evidence="4" id="KW-1185">Reference proteome</keyword>
<feature type="domain" description="EAL" evidence="1">
    <location>
        <begin position="1"/>
        <end position="211"/>
    </location>
</feature>
<evidence type="ECO:0000313" key="3">
    <source>
        <dbReference type="EMBL" id="MEC1180674.1"/>
    </source>
</evidence>
<dbReference type="InterPro" id="IPR014408">
    <property type="entry name" value="dGMP_Pdiesterase_EAL/HD-GYP"/>
</dbReference>
<dbReference type="Gene3D" id="3.20.20.450">
    <property type="entry name" value="EAL domain"/>
    <property type="match status" value="1"/>
</dbReference>